<dbReference type="Pfam" id="PF06874">
    <property type="entry name" value="FBPase_2"/>
    <property type="match status" value="1"/>
</dbReference>
<keyword evidence="3" id="KW-0119">Carbohydrate metabolism</keyword>
<organism evidence="4 5">
    <name type="scientific">Candidatus Lambdaproteobacteria bacterium RIFOXYD2_FULL_56_26</name>
    <dbReference type="NCBI Taxonomy" id="1817773"/>
    <lineage>
        <taxon>Bacteria</taxon>
        <taxon>Pseudomonadati</taxon>
        <taxon>Pseudomonadota</taxon>
        <taxon>Candidatus Lambdaproteobacteria</taxon>
    </lineage>
</organism>
<comment type="caution">
    <text evidence="4">The sequence shown here is derived from an EMBL/GenBank/DDBJ whole genome shotgun (WGS) entry which is preliminary data.</text>
</comment>
<dbReference type="Gene3D" id="3.60.21.10">
    <property type="match status" value="1"/>
</dbReference>
<dbReference type="AlphaFoldDB" id="A0A1F6GZC7"/>
<name>A0A1F6GZC7_9PROT</name>
<accession>A0A1F6GZC7</accession>
<proteinExistence type="predicted"/>
<sequence length="602" mass="69252">MNLATQTDLIEELDRLTKRLLEIDSQLDSNLPTTLWISDLHGEGDRFKSILRGRFGMLYQTCKEALPRTFSEPKLQYLVRIIRKQIFFEEPGLRMDRQDVLLCLVDVLKYKLNNVEQDLDRILHPNYRLYVRRMLGGRSVPDPVFEERSIADRFIYHLCGVIREVLLDRIMVLGDIWDRGAQPDKIIRILASKSYQPMVRLVYGNHDILWMGAAAGNQSLVAEAMRITCRYDHFELLKRIDFDITKLADFAQRTYPVESCTGTFKAKTDLGLAMEKALCVIQLKLEDKLLASHPEWDMEGRRSIRLLAKLLAQGEAGELNDHFFPTLDLTDPARLTAEEAEVIEDLTRQFTKNDKLKRLLEFFFVKGNTYYLHHNLLNIHALVPSTQAGDFESFLGHQGKGLLDWIDHSIKRAGAAYLRDQNPESADQDLFFYLWCGPKSPFFGKSAMKTFERYFLTDKDTHKEPSLYWKANLETDAFKAKLLLEFEAKRVIFGHTPVDVTKGKKMASDDGVAINVDGGFAAAYYNRGHALVHTPHMLYGIILPTPEEMKQANLHSESVPLKVEVIDEFDRPMRIRDTSLAQTLLAERAKLLSRVRSLRPEI</sequence>
<dbReference type="Proteomes" id="UP000177583">
    <property type="component" value="Unassembled WGS sequence"/>
</dbReference>
<dbReference type="SUPFAM" id="SSF56300">
    <property type="entry name" value="Metallo-dependent phosphatases"/>
    <property type="match status" value="1"/>
</dbReference>
<reference evidence="4 5" key="1">
    <citation type="journal article" date="2016" name="Nat. Commun.">
        <title>Thousands of microbial genomes shed light on interconnected biogeochemical processes in an aquifer system.</title>
        <authorList>
            <person name="Anantharaman K."/>
            <person name="Brown C.T."/>
            <person name="Hug L.A."/>
            <person name="Sharon I."/>
            <person name="Castelle C.J."/>
            <person name="Probst A.J."/>
            <person name="Thomas B.C."/>
            <person name="Singh A."/>
            <person name="Wilkins M.J."/>
            <person name="Karaoz U."/>
            <person name="Brodie E.L."/>
            <person name="Williams K.H."/>
            <person name="Hubbard S.S."/>
            <person name="Banfield J.F."/>
        </authorList>
    </citation>
    <scope>NUCLEOTIDE SEQUENCE [LARGE SCALE GENOMIC DNA]</scope>
</reference>
<dbReference type="EMBL" id="MFNF01000015">
    <property type="protein sequence ID" value="OGH03516.1"/>
    <property type="molecule type" value="Genomic_DNA"/>
</dbReference>
<protein>
    <submittedName>
        <fullName evidence="4">Fructose 1,6-bisphosphatase</fullName>
    </submittedName>
</protein>
<keyword evidence="2" id="KW-0464">Manganese</keyword>
<dbReference type="GO" id="GO:0042132">
    <property type="term" value="F:fructose 1,6-bisphosphate 1-phosphatase activity"/>
    <property type="evidence" value="ECO:0007669"/>
    <property type="project" value="InterPro"/>
</dbReference>
<dbReference type="GO" id="GO:0006094">
    <property type="term" value="P:gluconeogenesis"/>
    <property type="evidence" value="ECO:0007669"/>
    <property type="project" value="InterPro"/>
</dbReference>
<dbReference type="InterPro" id="IPR029052">
    <property type="entry name" value="Metallo-depent_PP-like"/>
</dbReference>
<evidence type="ECO:0000313" key="5">
    <source>
        <dbReference type="Proteomes" id="UP000177583"/>
    </source>
</evidence>
<evidence type="ECO:0000256" key="2">
    <source>
        <dbReference type="ARBA" id="ARBA00023211"/>
    </source>
</evidence>
<evidence type="ECO:0000313" key="4">
    <source>
        <dbReference type="EMBL" id="OGH03516.1"/>
    </source>
</evidence>
<gene>
    <name evidence="4" type="ORF">A2557_01010</name>
</gene>
<evidence type="ECO:0000256" key="3">
    <source>
        <dbReference type="ARBA" id="ARBA00023277"/>
    </source>
</evidence>
<dbReference type="InterPro" id="IPR009164">
    <property type="entry name" value="FBPtase_class3"/>
</dbReference>
<keyword evidence="1" id="KW-0378">Hydrolase</keyword>
<evidence type="ECO:0000256" key="1">
    <source>
        <dbReference type="ARBA" id="ARBA00022801"/>
    </source>
</evidence>